<evidence type="ECO:0000256" key="6">
    <source>
        <dbReference type="ARBA" id="ARBA00022840"/>
    </source>
</evidence>
<dbReference type="PROSITE" id="PS51273">
    <property type="entry name" value="GATASE_TYPE_1"/>
    <property type="match status" value="1"/>
</dbReference>
<comment type="pathway">
    <text evidence="8">Purine metabolism; IMP biosynthesis via de novo pathway; 5-amino-1-(5-phospho-D-ribosyl)imidazole from N(2)-formyl-N(1)-(5-phospho-D-ribosyl)glycinamide: step 1/2.</text>
</comment>
<dbReference type="AlphaFoldDB" id="A0A367GNM9"/>
<organism evidence="9 10">
    <name type="scientific">Mucilaginibacter hurinus</name>
    <dbReference type="NCBI Taxonomy" id="2201324"/>
    <lineage>
        <taxon>Bacteria</taxon>
        <taxon>Pseudomonadati</taxon>
        <taxon>Bacteroidota</taxon>
        <taxon>Sphingobacteriia</taxon>
        <taxon>Sphingobacteriales</taxon>
        <taxon>Sphingobacteriaceae</taxon>
        <taxon>Mucilaginibacter</taxon>
    </lineage>
</organism>
<dbReference type="HAMAP" id="MF_00421">
    <property type="entry name" value="PurQ"/>
    <property type="match status" value="1"/>
</dbReference>
<protein>
    <recommendedName>
        <fullName evidence="8">Phosphoribosylformylglycinamidine synthase subunit PurQ</fullName>
        <shortName evidence="8">FGAM synthase</shortName>
        <ecNumber evidence="8">6.3.5.3</ecNumber>
    </recommendedName>
    <alternativeName>
        <fullName evidence="8">Formylglycinamide ribonucleotide amidotransferase subunit I</fullName>
        <shortName evidence="8">FGAR amidotransferase I</shortName>
        <shortName evidence="8">FGAR-AT I</shortName>
    </alternativeName>
    <alternativeName>
        <fullName evidence="8">Glutaminase PurQ</fullName>
        <ecNumber evidence="8">3.5.1.2</ecNumber>
    </alternativeName>
    <alternativeName>
        <fullName evidence="8">Phosphoribosylformylglycinamidine synthase subunit I</fullName>
    </alternativeName>
</protein>
<evidence type="ECO:0000256" key="5">
    <source>
        <dbReference type="ARBA" id="ARBA00022801"/>
    </source>
</evidence>
<gene>
    <name evidence="8" type="primary">purQ</name>
    <name evidence="9" type="ORF">DJ568_12510</name>
</gene>
<feature type="active site" evidence="8">
    <location>
        <position position="203"/>
    </location>
</feature>
<dbReference type="SMART" id="SM01211">
    <property type="entry name" value="GATase_5"/>
    <property type="match status" value="1"/>
</dbReference>
<comment type="function">
    <text evidence="8">Part of the phosphoribosylformylglycinamidine synthase complex involved in the purines biosynthetic pathway. Catalyzes the ATP-dependent conversion of formylglycinamide ribonucleotide (FGAR) and glutamine to yield formylglycinamidine ribonucleotide (FGAM) and glutamate. The FGAM synthase complex is composed of three subunits. PurQ produces an ammonia molecule by converting glutamine to glutamate. PurL transfers the ammonia molecule to FGAR to form FGAM in an ATP-dependent manner. PurS interacts with PurQ and PurL and is thought to assist in the transfer of the ammonia molecule from PurQ to PurL.</text>
</comment>
<evidence type="ECO:0000256" key="3">
    <source>
        <dbReference type="ARBA" id="ARBA00022741"/>
    </source>
</evidence>
<dbReference type="GO" id="GO:0006189">
    <property type="term" value="P:'de novo' IMP biosynthetic process"/>
    <property type="evidence" value="ECO:0007669"/>
    <property type="project" value="UniProtKB-UniRule"/>
</dbReference>
<comment type="caution">
    <text evidence="9">The sequence shown here is derived from an EMBL/GenBank/DDBJ whole genome shotgun (WGS) entry which is preliminary data.</text>
</comment>
<dbReference type="Gene3D" id="3.40.50.880">
    <property type="match status" value="1"/>
</dbReference>
<reference evidence="9 10" key="1">
    <citation type="submission" date="2018-05" db="EMBL/GenBank/DDBJ databases">
        <title>Mucilaginibacter hurinus sp. nov., isolated from briquette warehouse soil.</title>
        <authorList>
            <person name="Choi L."/>
        </authorList>
    </citation>
    <scope>NUCLEOTIDE SEQUENCE [LARGE SCALE GENOMIC DNA]</scope>
    <source>
        <strain evidence="9 10">ZR32</strain>
    </source>
</reference>
<keyword evidence="4 8" id="KW-0658">Purine biosynthesis</keyword>
<dbReference type="EMBL" id="QGDC01000006">
    <property type="protein sequence ID" value="RCH54635.1"/>
    <property type="molecule type" value="Genomic_DNA"/>
</dbReference>
<dbReference type="PANTHER" id="PTHR47552:SF1">
    <property type="entry name" value="PHOSPHORIBOSYLFORMYLGLYCINAMIDINE SYNTHASE SUBUNIT PURQ"/>
    <property type="match status" value="1"/>
</dbReference>
<accession>A0A367GNM9</accession>
<dbReference type="GO" id="GO:0004359">
    <property type="term" value="F:glutaminase activity"/>
    <property type="evidence" value="ECO:0007669"/>
    <property type="project" value="UniProtKB-EC"/>
</dbReference>
<evidence type="ECO:0000256" key="1">
    <source>
        <dbReference type="ARBA" id="ARBA00022490"/>
    </source>
</evidence>
<dbReference type="EC" id="3.5.1.2" evidence="8"/>
<sequence length="230" mass="25289">MKFGVVIFPGSNCDEDIIYVLEKVMGQQVVRLWHKDHDLQGVDFVVLPGGFSFGDYLRSGAIARFSPIMQEVLQFAARGGYVFGICNGFQILTESGLLQGALLHNKNRKFICRNTFVIPQTTNSLLTSAIDPQRVLKIPVAHGEGNYFADADTLKSLNDNDQVLFRYCDESGNIIADANPNGTVENIAGVCNVKRNVFGFMPHPERAADTLLANEDGLAIFESILSMVKA</sequence>
<comment type="catalytic activity">
    <reaction evidence="8">
        <text>L-glutamine + H2O = L-glutamate + NH4(+)</text>
        <dbReference type="Rhea" id="RHEA:15889"/>
        <dbReference type="ChEBI" id="CHEBI:15377"/>
        <dbReference type="ChEBI" id="CHEBI:28938"/>
        <dbReference type="ChEBI" id="CHEBI:29985"/>
        <dbReference type="ChEBI" id="CHEBI:58359"/>
        <dbReference type="EC" id="3.5.1.2"/>
    </reaction>
</comment>
<dbReference type="GO" id="GO:0005524">
    <property type="term" value="F:ATP binding"/>
    <property type="evidence" value="ECO:0007669"/>
    <property type="project" value="UniProtKB-KW"/>
</dbReference>
<evidence type="ECO:0000313" key="9">
    <source>
        <dbReference type="EMBL" id="RCH54635.1"/>
    </source>
</evidence>
<evidence type="ECO:0000256" key="7">
    <source>
        <dbReference type="ARBA" id="ARBA00022962"/>
    </source>
</evidence>
<keyword evidence="2 8" id="KW-0436">Ligase</keyword>
<comment type="catalytic activity">
    <reaction evidence="8">
        <text>N(2)-formyl-N(1)-(5-phospho-beta-D-ribosyl)glycinamide + L-glutamine + ATP + H2O = 2-formamido-N(1)-(5-O-phospho-beta-D-ribosyl)acetamidine + L-glutamate + ADP + phosphate + H(+)</text>
        <dbReference type="Rhea" id="RHEA:17129"/>
        <dbReference type="ChEBI" id="CHEBI:15377"/>
        <dbReference type="ChEBI" id="CHEBI:15378"/>
        <dbReference type="ChEBI" id="CHEBI:29985"/>
        <dbReference type="ChEBI" id="CHEBI:30616"/>
        <dbReference type="ChEBI" id="CHEBI:43474"/>
        <dbReference type="ChEBI" id="CHEBI:58359"/>
        <dbReference type="ChEBI" id="CHEBI:147286"/>
        <dbReference type="ChEBI" id="CHEBI:147287"/>
        <dbReference type="ChEBI" id="CHEBI:456216"/>
        <dbReference type="EC" id="6.3.5.3"/>
    </reaction>
</comment>
<keyword evidence="3 8" id="KW-0547">Nucleotide-binding</keyword>
<dbReference type="NCBIfam" id="TIGR01737">
    <property type="entry name" value="FGAM_synth_I"/>
    <property type="match status" value="1"/>
</dbReference>
<dbReference type="GO" id="GO:0005737">
    <property type="term" value="C:cytoplasm"/>
    <property type="evidence" value="ECO:0007669"/>
    <property type="project" value="UniProtKB-SubCell"/>
</dbReference>
<dbReference type="EC" id="6.3.5.3" evidence="8"/>
<dbReference type="RefSeq" id="WP_114005618.1">
    <property type="nucleotide sequence ID" value="NZ_QGDC01000006.1"/>
</dbReference>
<keyword evidence="7 8" id="KW-0315">Glutamine amidotransferase</keyword>
<dbReference type="InterPro" id="IPR010075">
    <property type="entry name" value="PRibForGlyAmidine_synth_PurQ"/>
</dbReference>
<dbReference type="PANTHER" id="PTHR47552">
    <property type="entry name" value="PHOSPHORIBOSYLFORMYLGLYCINAMIDINE SYNTHASE SUBUNIT PURQ"/>
    <property type="match status" value="1"/>
</dbReference>
<evidence type="ECO:0000256" key="4">
    <source>
        <dbReference type="ARBA" id="ARBA00022755"/>
    </source>
</evidence>
<feature type="active site" evidence="8">
    <location>
        <position position="205"/>
    </location>
</feature>
<dbReference type="CDD" id="cd01740">
    <property type="entry name" value="GATase1_FGAR_AT"/>
    <property type="match status" value="1"/>
</dbReference>
<dbReference type="GO" id="GO:0004642">
    <property type="term" value="F:phosphoribosylformylglycinamidine synthase activity"/>
    <property type="evidence" value="ECO:0007669"/>
    <property type="project" value="UniProtKB-UniRule"/>
</dbReference>
<keyword evidence="5 8" id="KW-0378">Hydrolase</keyword>
<evidence type="ECO:0000256" key="8">
    <source>
        <dbReference type="HAMAP-Rule" id="MF_00421"/>
    </source>
</evidence>
<proteinExistence type="inferred from homology"/>
<dbReference type="Pfam" id="PF13507">
    <property type="entry name" value="GATase_5"/>
    <property type="match status" value="1"/>
</dbReference>
<comment type="subcellular location">
    <subcellularLocation>
        <location evidence="8">Cytoplasm</location>
    </subcellularLocation>
</comment>
<evidence type="ECO:0000256" key="2">
    <source>
        <dbReference type="ARBA" id="ARBA00022598"/>
    </source>
</evidence>
<keyword evidence="6 8" id="KW-0067">ATP-binding</keyword>
<comment type="subunit">
    <text evidence="8">Part of the FGAM synthase complex composed of 1 PurL, 1 PurQ and 2 PurS subunits.</text>
</comment>
<keyword evidence="10" id="KW-1185">Reference proteome</keyword>
<dbReference type="InterPro" id="IPR029062">
    <property type="entry name" value="Class_I_gatase-like"/>
</dbReference>
<dbReference type="OrthoDB" id="9804441at2"/>
<evidence type="ECO:0000313" key="10">
    <source>
        <dbReference type="Proteomes" id="UP000253209"/>
    </source>
</evidence>
<keyword evidence="1 8" id="KW-0963">Cytoplasm</keyword>
<dbReference type="PIRSF" id="PIRSF001586">
    <property type="entry name" value="FGAM_synth_I"/>
    <property type="match status" value="1"/>
</dbReference>
<dbReference type="UniPathway" id="UPA00074">
    <property type="reaction ID" value="UER00128"/>
</dbReference>
<dbReference type="NCBIfam" id="NF002957">
    <property type="entry name" value="PRK03619.1"/>
    <property type="match status" value="1"/>
</dbReference>
<dbReference type="Proteomes" id="UP000253209">
    <property type="component" value="Unassembled WGS sequence"/>
</dbReference>
<dbReference type="SUPFAM" id="SSF52317">
    <property type="entry name" value="Class I glutamine amidotransferase-like"/>
    <property type="match status" value="1"/>
</dbReference>
<name>A0A367GNM9_9SPHI</name>
<feature type="active site" description="Nucleophile" evidence="8">
    <location>
        <position position="86"/>
    </location>
</feature>